<evidence type="ECO:0000313" key="4">
    <source>
        <dbReference type="Proteomes" id="UP000064967"/>
    </source>
</evidence>
<evidence type="ECO:0008006" key="5">
    <source>
        <dbReference type="Google" id="ProtNLM"/>
    </source>
</evidence>
<keyword evidence="2" id="KW-0812">Transmembrane</keyword>
<sequence>MSSPLVPFRHSPEPDEVGRLLAKGAKSMKTPQMSAEARAKILNSLPTQPAPAATLLPWMKVTAFVVGGLGILGIALAIRSRTATTPSSSDPHAVVVPAAQEATNETPSSVSTAAGETAPVISVSDLPMAAPAHREHSPAARPTASGEDVDTLPREVALIDRARASQDPNAKLAVFAEHARAFPNGKLALEREVFAVEALLQAGRNDEARSRGEALIRSQPSSPHAARVRKMLQL</sequence>
<protein>
    <recommendedName>
        <fullName evidence="5">Tetratricopeptide repeat protein</fullName>
    </recommendedName>
</protein>
<dbReference type="EMBL" id="CP012333">
    <property type="protein sequence ID" value="AKU97406.1"/>
    <property type="molecule type" value="Genomic_DNA"/>
</dbReference>
<organism evidence="3 4">
    <name type="scientific">Labilithrix luteola</name>
    <dbReference type="NCBI Taxonomy" id="1391654"/>
    <lineage>
        <taxon>Bacteria</taxon>
        <taxon>Pseudomonadati</taxon>
        <taxon>Myxococcota</taxon>
        <taxon>Polyangia</taxon>
        <taxon>Polyangiales</taxon>
        <taxon>Labilitrichaceae</taxon>
        <taxon>Labilithrix</taxon>
    </lineage>
</organism>
<keyword evidence="2" id="KW-1133">Transmembrane helix</keyword>
<evidence type="ECO:0000313" key="3">
    <source>
        <dbReference type="EMBL" id="AKU97406.1"/>
    </source>
</evidence>
<name>A0A0K1PVK6_9BACT</name>
<accession>A0A0K1PVK6</accession>
<feature type="transmembrane region" description="Helical" evidence="2">
    <location>
        <begin position="58"/>
        <end position="78"/>
    </location>
</feature>
<dbReference type="AlphaFoldDB" id="A0A0K1PVK6"/>
<proteinExistence type="predicted"/>
<evidence type="ECO:0000256" key="1">
    <source>
        <dbReference type="SAM" id="MobiDB-lite"/>
    </source>
</evidence>
<dbReference type="OrthoDB" id="5526762at2"/>
<reference evidence="3 4" key="1">
    <citation type="submission" date="2015-08" db="EMBL/GenBank/DDBJ databases">
        <authorList>
            <person name="Babu N.S."/>
            <person name="Beckwith C.J."/>
            <person name="Beseler K.G."/>
            <person name="Brison A."/>
            <person name="Carone J.V."/>
            <person name="Caskin T.P."/>
            <person name="Diamond M."/>
            <person name="Durham M.E."/>
            <person name="Foxe J.M."/>
            <person name="Go M."/>
            <person name="Henderson B.A."/>
            <person name="Jones I.B."/>
            <person name="McGettigan J.A."/>
            <person name="Micheletti S.J."/>
            <person name="Nasrallah M.E."/>
            <person name="Ortiz D."/>
            <person name="Piller C.R."/>
            <person name="Privatt S.R."/>
            <person name="Schneider S.L."/>
            <person name="Sharp S."/>
            <person name="Smith T.C."/>
            <person name="Stanton J.D."/>
            <person name="Ullery H.E."/>
            <person name="Wilson R.J."/>
            <person name="Serrano M.G."/>
            <person name="Buck G."/>
            <person name="Lee V."/>
            <person name="Wang Y."/>
            <person name="Carvalho R."/>
            <person name="Voegtly L."/>
            <person name="Shi R."/>
            <person name="Duckworth R."/>
            <person name="Johnson A."/>
            <person name="Loviza R."/>
            <person name="Walstead R."/>
            <person name="Shah Z."/>
            <person name="Kiflezghi M."/>
            <person name="Wade K."/>
            <person name="Ball S.L."/>
            <person name="Bradley K.W."/>
            <person name="Asai D.J."/>
            <person name="Bowman C.A."/>
            <person name="Russell D.A."/>
            <person name="Pope W.H."/>
            <person name="Jacobs-Sera D."/>
            <person name="Hendrix R.W."/>
            <person name="Hatfull G.F."/>
        </authorList>
    </citation>
    <scope>NUCLEOTIDE SEQUENCE [LARGE SCALE GENOMIC DNA]</scope>
    <source>
        <strain evidence="3 4">DSM 27648</strain>
    </source>
</reference>
<feature type="region of interest" description="Disordered" evidence="1">
    <location>
        <begin position="211"/>
        <end position="234"/>
    </location>
</feature>
<dbReference type="Proteomes" id="UP000064967">
    <property type="component" value="Chromosome"/>
</dbReference>
<evidence type="ECO:0000256" key="2">
    <source>
        <dbReference type="SAM" id="Phobius"/>
    </source>
</evidence>
<gene>
    <name evidence="3" type="ORF">AKJ09_04070</name>
</gene>
<dbReference type="RefSeq" id="WP_146648545.1">
    <property type="nucleotide sequence ID" value="NZ_CP012333.1"/>
</dbReference>
<keyword evidence="2" id="KW-0472">Membrane</keyword>
<dbReference type="STRING" id="1391654.AKJ09_04070"/>
<keyword evidence="4" id="KW-1185">Reference proteome</keyword>
<dbReference type="KEGG" id="llu:AKJ09_04070"/>